<dbReference type="InterPro" id="IPR002491">
    <property type="entry name" value="ABC_transptr_periplasmic_BD"/>
</dbReference>
<dbReference type="PROSITE" id="PS50983">
    <property type="entry name" value="FE_B12_PBP"/>
    <property type="match status" value="1"/>
</dbReference>
<dbReference type="OrthoDB" id="1846031at2"/>
<dbReference type="PANTHER" id="PTHR30532">
    <property type="entry name" value="IRON III DICITRATE-BINDING PERIPLASMIC PROTEIN"/>
    <property type="match status" value="1"/>
</dbReference>
<dbReference type="Gene3D" id="3.40.50.1980">
    <property type="entry name" value="Nitrogenase molybdenum iron protein domain"/>
    <property type="match status" value="2"/>
</dbReference>
<comment type="caution">
    <text evidence="7">The sequence shown here is derived from an EMBL/GenBank/DDBJ whole genome shotgun (WGS) entry which is preliminary data.</text>
</comment>
<dbReference type="Proteomes" id="UP000221653">
    <property type="component" value="Unassembled WGS sequence"/>
</dbReference>
<evidence type="ECO:0000256" key="1">
    <source>
        <dbReference type="ARBA" id="ARBA00004196"/>
    </source>
</evidence>
<dbReference type="GO" id="GO:0030288">
    <property type="term" value="C:outer membrane-bounded periplasmic space"/>
    <property type="evidence" value="ECO:0007669"/>
    <property type="project" value="TreeGrafter"/>
</dbReference>
<dbReference type="RefSeq" id="WP_048379555.1">
    <property type="nucleotide sequence ID" value="NZ_LDYE01000003.1"/>
</dbReference>
<dbReference type="InterPro" id="IPR051313">
    <property type="entry name" value="Bact_iron-sidero_bind"/>
</dbReference>
<evidence type="ECO:0000256" key="4">
    <source>
        <dbReference type="ARBA" id="ARBA00022729"/>
    </source>
</evidence>
<sequence>MAFLPRRLTAAVAALTASALVLTGCSRGDGDTDTAASTGKERVVSLGYGDADTLLALDVTPVALATWGAEGDGDPSGVGPWAKDLLGDSTPTVIYNVANGFTADILEQVTAQNPDTIVAVNQAVDSEAKSSLEAIAPTTVKPEGYEDWQIPWDEQVTQIAGAVDKQKEGEQLIADTKAVFEKFKKDHPELQGKRVAIGMPYAGKFGLYTSGDGRGQFVENLGFVIPKELQGDGSQFFVDYSPENYADLNNVDYLFVLDYNGAVDELKKDATFQNLEIVKDGRVRYFHTDVGNAMSMPNPVTIPWAADKFAEQLA</sequence>
<accession>A0A2A9DPH5</accession>
<feature type="chain" id="PRO_5039720211" evidence="5">
    <location>
        <begin position="20"/>
        <end position="314"/>
    </location>
</feature>
<dbReference type="PANTHER" id="PTHR30532:SF24">
    <property type="entry name" value="FERRIC ENTEROBACTIN-BINDING PERIPLASMIC PROTEIN FEPB"/>
    <property type="match status" value="1"/>
</dbReference>
<protein>
    <submittedName>
        <fullName evidence="7">Iron complex transport system substrate-binding protein</fullName>
    </submittedName>
</protein>
<feature type="signal peptide" evidence="5">
    <location>
        <begin position="1"/>
        <end position="19"/>
    </location>
</feature>
<keyword evidence="4 5" id="KW-0732">Signal</keyword>
<dbReference type="STRING" id="1724.GCA_001044175_01369"/>
<dbReference type="PROSITE" id="PS51257">
    <property type="entry name" value="PROKAR_LIPOPROTEIN"/>
    <property type="match status" value="1"/>
</dbReference>
<dbReference type="AlphaFoldDB" id="A0A2A9DPH5"/>
<dbReference type="CDD" id="cd01146">
    <property type="entry name" value="FhuD"/>
    <property type="match status" value="1"/>
</dbReference>
<evidence type="ECO:0000313" key="7">
    <source>
        <dbReference type="EMBL" id="PFG28256.1"/>
    </source>
</evidence>
<reference evidence="7 8" key="1">
    <citation type="submission" date="2017-10" db="EMBL/GenBank/DDBJ databases">
        <title>Sequencing the genomes of 1000 actinobacteria strains.</title>
        <authorList>
            <person name="Klenk H.-P."/>
        </authorList>
    </citation>
    <scope>NUCLEOTIDE SEQUENCE [LARGE SCALE GENOMIC DNA]</scope>
    <source>
        <strain evidence="7 8">DSM 20688</strain>
    </source>
</reference>
<evidence type="ECO:0000256" key="5">
    <source>
        <dbReference type="SAM" id="SignalP"/>
    </source>
</evidence>
<evidence type="ECO:0000313" key="8">
    <source>
        <dbReference type="Proteomes" id="UP000221653"/>
    </source>
</evidence>
<organism evidence="7 8">
    <name type="scientific">Corynebacterium renale</name>
    <dbReference type="NCBI Taxonomy" id="1724"/>
    <lineage>
        <taxon>Bacteria</taxon>
        <taxon>Bacillati</taxon>
        <taxon>Actinomycetota</taxon>
        <taxon>Actinomycetes</taxon>
        <taxon>Mycobacteriales</taxon>
        <taxon>Corynebacteriaceae</taxon>
        <taxon>Corynebacterium</taxon>
    </lineage>
</organism>
<name>A0A2A9DPH5_9CORY</name>
<keyword evidence="8" id="KW-1185">Reference proteome</keyword>
<dbReference type="GO" id="GO:1901678">
    <property type="term" value="P:iron coordination entity transport"/>
    <property type="evidence" value="ECO:0007669"/>
    <property type="project" value="UniProtKB-ARBA"/>
</dbReference>
<evidence type="ECO:0000259" key="6">
    <source>
        <dbReference type="PROSITE" id="PS50983"/>
    </source>
</evidence>
<proteinExistence type="inferred from homology"/>
<comment type="subcellular location">
    <subcellularLocation>
        <location evidence="1">Cell envelope</location>
    </subcellularLocation>
</comment>
<dbReference type="EMBL" id="PDJF01000001">
    <property type="protein sequence ID" value="PFG28256.1"/>
    <property type="molecule type" value="Genomic_DNA"/>
</dbReference>
<evidence type="ECO:0000256" key="2">
    <source>
        <dbReference type="ARBA" id="ARBA00008814"/>
    </source>
</evidence>
<feature type="domain" description="Fe/B12 periplasmic-binding" evidence="6">
    <location>
        <begin position="42"/>
        <end position="314"/>
    </location>
</feature>
<evidence type="ECO:0000256" key="3">
    <source>
        <dbReference type="ARBA" id="ARBA00022448"/>
    </source>
</evidence>
<dbReference type="SUPFAM" id="SSF53807">
    <property type="entry name" value="Helical backbone' metal receptor"/>
    <property type="match status" value="1"/>
</dbReference>
<dbReference type="Pfam" id="PF01497">
    <property type="entry name" value="Peripla_BP_2"/>
    <property type="match status" value="1"/>
</dbReference>
<gene>
    <name evidence="7" type="ORF">ATK06_1359</name>
</gene>
<comment type="similarity">
    <text evidence="2">Belongs to the bacterial solute-binding protein 8 family.</text>
</comment>
<keyword evidence="3" id="KW-0813">Transport</keyword>